<evidence type="ECO:0000313" key="2">
    <source>
        <dbReference type="EMBL" id="KAA8500376.1"/>
    </source>
</evidence>
<dbReference type="Proteomes" id="UP000322025">
    <property type="component" value="Unassembled WGS sequence"/>
</dbReference>
<comment type="caution">
    <text evidence="2">The sequence shown here is derived from an EMBL/GenBank/DDBJ whole genome shotgun (WGS) entry which is preliminary data.</text>
</comment>
<dbReference type="Pfam" id="PF12802">
    <property type="entry name" value="MarR_2"/>
    <property type="match status" value="1"/>
</dbReference>
<dbReference type="SUPFAM" id="SSF46785">
    <property type="entry name" value="Winged helix' DNA-binding domain"/>
    <property type="match status" value="1"/>
</dbReference>
<feature type="domain" description="HTH marR-type" evidence="1">
    <location>
        <begin position="31"/>
        <end position="87"/>
    </location>
</feature>
<proteinExistence type="predicted"/>
<dbReference type="InterPro" id="IPR000835">
    <property type="entry name" value="HTH_MarR-typ"/>
</dbReference>
<organism evidence="2 3">
    <name type="scientific">Mediterraneibacter catenae</name>
    <dbReference type="NCBI Taxonomy" id="2594882"/>
    <lineage>
        <taxon>Bacteria</taxon>
        <taxon>Bacillati</taxon>
        <taxon>Bacillota</taxon>
        <taxon>Clostridia</taxon>
        <taxon>Lachnospirales</taxon>
        <taxon>Lachnospiraceae</taxon>
        <taxon>Mediterraneibacter</taxon>
    </lineage>
</organism>
<dbReference type="AlphaFoldDB" id="A0A5M9HY05"/>
<reference evidence="2" key="1">
    <citation type="submission" date="2019-07" db="EMBL/GenBank/DDBJ databases">
        <authorList>
            <person name="Wongkuna S."/>
            <person name="Scaria J."/>
        </authorList>
    </citation>
    <scope>NUCLEOTIDE SEQUENCE [LARGE SCALE GENOMIC DNA]</scope>
    <source>
        <strain evidence="2">SW178</strain>
    </source>
</reference>
<sequence length="151" mass="17667">MQLHQETEIQKFNRLYKEQDDLYHDIALYAGMSDSACSILYAICVLGDGCLQRDICREAFTSKQTINSSVRNLERKGILYLEKGTGRDKKIFLTEKGRQFVEEKIRPVIELENDSLLGMEPDEREMFIRLYEKYVENFRRGVKKMVGEQNG</sequence>
<dbReference type="GO" id="GO:0003700">
    <property type="term" value="F:DNA-binding transcription factor activity"/>
    <property type="evidence" value="ECO:0007669"/>
    <property type="project" value="InterPro"/>
</dbReference>
<evidence type="ECO:0000313" key="3">
    <source>
        <dbReference type="Proteomes" id="UP000322025"/>
    </source>
</evidence>
<keyword evidence="3" id="KW-1185">Reference proteome</keyword>
<evidence type="ECO:0000259" key="1">
    <source>
        <dbReference type="Pfam" id="PF12802"/>
    </source>
</evidence>
<dbReference type="EMBL" id="VMSO01000027">
    <property type="protein sequence ID" value="KAA8500376.1"/>
    <property type="molecule type" value="Genomic_DNA"/>
</dbReference>
<dbReference type="InterPro" id="IPR036390">
    <property type="entry name" value="WH_DNA-bd_sf"/>
</dbReference>
<accession>A0A5M9HY05</accession>
<dbReference type="InterPro" id="IPR036388">
    <property type="entry name" value="WH-like_DNA-bd_sf"/>
</dbReference>
<dbReference type="Gene3D" id="1.10.10.10">
    <property type="entry name" value="Winged helix-like DNA-binding domain superfamily/Winged helix DNA-binding domain"/>
    <property type="match status" value="1"/>
</dbReference>
<gene>
    <name evidence="2" type="ORF">FNY66_13795</name>
</gene>
<dbReference type="RefSeq" id="WP_150311516.1">
    <property type="nucleotide sequence ID" value="NZ_VMSO01000027.1"/>
</dbReference>
<protein>
    <submittedName>
        <fullName evidence="2">MarR family transcriptional regulator</fullName>
    </submittedName>
</protein>
<dbReference type="OrthoDB" id="3231996at2"/>
<name>A0A5M9HY05_9FIRM</name>